<organism evidence="2 3">
    <name type="scientific">Eumeta variegata</name>
    <name type="common">Bagworm moth</name>
    <name type="synonym">Eumeta japonica</name>
    <dbReference type="NCBI Taxonomy" id="151549"/>
    <lineage>
        <taxon>Eukaryota</taxon>
        <taxon>Metazoa</taxon>
        <taxon>Ecdysozoa</taxon>
        <taxon>Arthropoda</taxon>
        <taxon>Hexapoda</taxon>
        <taxon>Insecta</taxon>
        <taxon>Pterygota</taxon>
        <taxon>Neoptera</taxon>
        <taxon>Endopterygota</taxon>
        <taxon>Lepidoptera</taxon>
        <taxon>Glossata</taxon>
        <taxon>Ditrysia</taxon>
        <taxon>Tineoidea</taxon>
        <taxon>Psychidae</taxon>
        <taxon>Oiketicinae</taxon>
        <taxon>Eumeta</taxon>
    </lineage>
</organism>
<feature type="region of interest" description="Disordered" evidence="1">
    <location>
        <begin position="43"/>
        <end position="112"/>
    </location>
</feature>
<gene>
    <name evidence="2" type="ORF">EVAR_103472_1</name>
</gene>
<accession>A0A4C1YXC7</accession>
<keyword evidence="3" id="KW-1185">Reference proteome</keyword>
<dbReference type="Proteomes" id="UP000299102">
    <property type="component" value="Unassembled WGS sequence"/>
</dbReference>
<evidence type="ECO:0000313" key="2">
    <source>
        <dbReference type="EMBL" id="GBP79890.1"/>
    </source>
</evidence>
<protein>
    <submittedName>
        <fullName evidence="2">Uncharacterized protein</fullName>
    </submittedName>
</protein>
<name>A0A4C1YXC7_EUMVA</name>
<proteinExistence type="predicted"/>
<dbReference type="EMBL" id="BGZK01001436">
    <property type="protein sequence ID" value="GBP79890.1"/>
    <property type="molecule type" value="Genomic_DNA"/>
</dbReference>
<evidence type="ECO:0000313" key="3">
    <source>
        <dbReference type="Proteomes" id="UP000299102"/>
    </source>
</evidence>
<evidence type="ECO:0000256" key="1">
    <source>
        <dbReference type="SAM" id="MobiDB-lite"/>
    </source>
</evidence>
<sequence length="112" mass="12220">MVTLVPLLTTNGRCHNNAGASARRRLRGCGRSFIPYTDFPNGNEQATALSEPRTVGEERFSSDNLKGIKKCGSGHRSRTAWDGPPPGRLRPGQGRRPPWVTGDGPRSYAVEM</sequence>
<feature type="compositionally biased region" description="Basic residues" evidence="1">
    <location>
        <begin position="67"/>
        <end position="78"/>
    </location>
</feature>
<reference evidence="2 3" key="1">
    <citation type="journal article" date="2019" name="Commun. Biol.">
        <title>The bagworm genome reveals a unique fibroin gene that provides high tensile strength.</title>
        <authorList>
            <person name="Kono N."/>
            <person name="Nakamura H."/>
            <person name="Ohtoshi R."/>
            <person name="Tomita M."/>
            <person name="Numata K."/>
            <person name="Arakawa K."/>
        </authorList>
    </citation>
    <scope>NUCLEOTIDE SEQUENCE [LARGE SCALE GENOMIC DNA]</scope>
</reference>
<dbReference type="AlphaFoldDB" id="A0A4C1YXC7"/>
<feature type="compositionally biased region" description="Low complexity" evidence="1">
    <location>
        <begin position="89"/>
        <end position="98"/>
    </location>
</feature>
<comment type="caution">
    <text evidence="2">The sequence shown here is derived from an EMBL/GenBank/DDBJ whole genome shotgun (WGS) entry which is preliminary data.</text>
</comment>